<proteinExistence type="predicted"/>
<feature type="non-terminal residue" evidence="1">
    <location>
        <position position="82"/>
    </location>
</feature>
<sequence length="82" mass="9157">RYQMRMMTQQPQMLAQHSMGQAAATAVITLRTVSSALEELGPLLADGDLTEEKLVIARAIASNLSDYERGLLNNLLRHSWKM</sequence>
<evidence type="ECO:0000313" key="1">
    <source>
        <dbReference type="EMBL" id="GMR38376.1"/>
    </source>
</evidence>
<dbReference type="Proteomes" id="UP001328107">
    <property type="component" value="Unassembled WGS sequence"/>
</dbReference>
<reference evidence="2" key="1">
    <citation type="submission" date="2022-10" db="EMBL/GenBank/DDBJ databases">
        <title>Genome assembly of Pristionchus species.</title>
        <authorList>
            <person name="Yoshida K."/>
            <person name="Sommer R.J."/>
        </authorList>
    </citation>
    <scope>NUCLEOTIDE SEQUENCE [LARGE SCALE GENOMIC DNA]</scope>
    <source>
        <strain evidence="2">RS5460</strain>
    </source>
</reference>
<evidence type="ECO:0000313" key="2">
    <source>
        <dbReference type="Proteomes" id="UP001328107"/>
    </source>
</evidence>
<keyword evidence="2" id="KW-1185">Reference proteome</keyword>
<dbReference type="AlphaFoldDB" id="A0AAN5CE55"/>
<dbReference type="EMBL" id="BTRK01000002">
    <property type="protein sequence ID" value="GMR38376.1"/>
    <property type="molecule type" value="Genomic_DNA"/>
</dbReference>
<feature type="non-terminal residue" evidence="1">
    <location>
        <position position="1"/>
    </location>
</feature>
<comment type="caution">
    <text evidence="1">The sequence shown here is derived from an EMBL/GenBank/DDBJ whole genome shotgun (WGS) entry which is preliminary data.</text>
</comment>
<name>A0AAN5CE55_9BILA</name>
<protein>
    <submittedName>
        <fullName evidence="1">Uncharacterized protein</fullName>
    </submittedName>
</protein>
<accession>A0AAN5CE55</accession>
<gene>
    <name evidence="1" type="ORF">PMAYCL1PPCAC_08571</name>
</gene>
<organism evidence="1 2">
    <name type="scientific">Pristionchus mayeri</name>
    <dbReference type="NCBI Taxonomy" id="1317129"/>
    <lineage>
        <taxon>Eukaryota</taxon>
        <taxon>Metazoa</taxon>
        <taxon>Ecdysozoa</taxon>
        <taxon>Nematoda</taxon>
        <taxon>Chromadorea</taxon>
        <taxon>Rhabditida</taxon>
        <taxon>Rhabditina</taxon>
        <taxon>Diplogasteromorpha</taxon>
        <taxon>Diplogasteroidea</taxon>
        <taxon>Neodiplogasteridae</taxon>
        <taxon>Pristionchus</taxon>
    </lineage>
</organism>